<sequence length="111" mass="11903">MSTLMSSSADAVIYEVYGLRAHNAARVGLERRLEAIFSSRPADATACINETFSFDSVTGLKNCQAVTSCSSQAYNLDDGNASAFYFSSTGRCDGGQVTVSRTIKVDALERQ</sequence>
<dbReference type="Proteomes" id="UP000601768">
    <property type="component" value="Unassembled WGS sequence"/>
</dbReference>
<reference evidence="1" key="1">
    <citation type="journal article" date="2018" name="Int. J. Syst. Evol. Microbiol.">
        <title>Neptunicella marina gen. nov., sp. nov., isolated from surface seawater.</title>
        <authorList>
            <person name="Liu X."/>
            <person name="Lai Q."/>
            <person name="Du Y."/>
            <person name="Zhang X."/>
            <person name="Liu Z."/>
            <person name="Sun F."/>
            <person name="Shao Z."/>
        </authorList>
    </citation>
    <scope>NUCLEOTIDE SEQUENCE</scope>
    <source>
        <strain evidence="1">S27-2</strain>
    </source>
</reference>
<dbReference type="AlphaFoldDB" id="A0A8J6LZG6"/>
<dbReference type="EMBL" id="JACNEP010000006">
    <property type="protein sequence ID" value="MBC3766115.1"/>
    <property type="molecule type" value="Genomic_DNA"/>
</dbReference>
<comment type="caution">
    <text evidence="1">The sequence shown here is derived from an EMBL/GenBank/DDBJ whole genome shotgun (WGS) entry which is preliminary data.</text>
</comment>
<organism evidence="1 2">
    <name type="scientific">Neptunicella marina</name>
    <dbReference type="NCBI Taxonomy" id="2125989"/>
    <lineage>
        <taxon>Bacteria</taxon>
        <taxon>Pseudomonadati</taxon>
        <taxon>Pseudomonadota</taxon>
        <taxon>Gammaproteobacteria</taxon>
        <taxon>Alteromonadales</taxon>
        <taxon>Alteromonadaceae</taxon>
        <taxon>Neptunicella</taxon>
    </lineage>
</organism>
<evidence type="ECO:0000313" key="1">
    <source>
        <dbReference type="EMBL" id="MBC3766115.1"/>
    </source>
</evidence>
<name>A0A8J6LZG6_9ALTE</name>
<proteinExistence type="predicted"/>
<accession>A0A8J6LZG6</accession>
<keyword evidence="2" id="KW-1185">Reference proteome</keyword>
<evidence type="ECO:0000313" key="2">
    <source>
        <dbReference type="Proteomes" id="UP000601768"/>
    </source>
</evidence>
<gene>
    <name evidence="1" type="ORF">H8B19_09500</name>
</gene>
<protein>
    <submittedName>
        <fullName evidence="1">Uncharacterized protein</fullName>
    </submittedName>
</protein>
<reference evidence="1" key="2">
    <citation type="submission" date="2020-08" db="EMBL/GenBank/DDBJ databases">
        <authorList>
            <person name="Lai Q."/>
        </authorList>
    </citation>
    <scope>NUCLEOTIDE SEQUENCE</scope>
    <source>
        <strain evidence="1">S27-2</strain>
    </source>
</reference>